<protein>
    <recommendedName>
        <fullName evidence="4">Glycoside hydrolase family 5 domain-containing protein</fullName>
    </recommendedName>
</protein>
<gene>
    <name evidence="2" type="ORF">BU204_31000</name>
</gene>
<proteinExistence type="predicted"/>
<name>A0A1Q8C910_9PSEU</name>
<dbReference type="AlphaFoldDB" id="A0A1Q8C910"/>
<sequence>MSGNTFTRRAALVGGAATLGVPLLAGARPAQAGTWGRIANGSHVNRRVYTGLFFGGPHNPNSVPLFTRHPLDPDRLDWTSTADIRFALQRLVGVGLNTVTLSYFGHEGDTDAFAPTWLFSRTRWPHENVPGTYTEAEQIARVRELFAVAREVGLLVAPLLEVTPNNRFFEYFPTNLDVLLDRAGWLLKHFGDEPNFLRVFDRTGKARHVLGQIEAIHLGQVDPVDFAAGFDTAARLLHQRSGHLPGWWLDPTPLPPFGSHAGPDPAALRTTSSVLGINPFNITSQSPGAAEPEEQITPDERMAYARQITRTWAASGIPYLAPLLPGYDARIVFPHLGSYGFTTDWLRQQRDLAVNSGNAGVSFTTLNGFTEGYVVYPTEENGDTITRWAAEAVDAHRAHWI</sequence>
<evidence type="ECO:0008006" key="4">
    <source>
        <dbReference type="Google" id="ProtNLM"/>
    </source>
</evidence>
<dbReference type="PROSITE" id="PS51318">
    <property type="entry name" value="TAT"/>
    <property type="match status" value="1"/>
</dbReference>
<evidence type="ECO:0000313" key="3">
    <source>
        <dbReference type="Proteomes" id="UP000185596"/>
    </source>
</evidence>
<feature type="signal peptide" evidence="1">
    <location>
        <begin position="1"/>
        <end position="32"/>
    </location>
</feature>
<dbReference type="InterPro" id="IPR006311">
    <property type="entry name" value="TAT_signal"/>
</dbReference>
<keyword evidence="3" id="KW-1185">Reference proteome</keyword>
<evidence type="ECO:0000313" key="2">
    <source>
        <dbReference type="EMBL" id="OLF10836.1"/>
    </source>
</evidence>
<dbReference type="Gene3D" id="3.20.20.80">
    <property type="entry name" value="Glycosidases"/>
    <property type="match status" value="1"/>
</dbReference>
<organism evidence="2 3">
    <name type="scientific">Actinophytocola xanthii</name>
    <dbReference type="NCBI Taxonomy" id="1912961"/>
    <lineage>
        <taxon>Bacteria</taxon>
        <taxon>Bacillati</taxon>
        <taxon>Actinomycetota</taxon>
        <taxon>Actinomycetes</taxon>
        <taxon>Pseudonocardiales</taxon>
        <taxon>Pseudonocardiaceae</taxon>
    </lineage>
</organism>
<dbReference type="STRING" id="1912961.BU204_31000"/>
<accession>A0A1Q8C910</accession>
<dbReference type="RefSeq" id="WP_075129339.1">
    <property type="nucleotide sequence ID" value="NZ_MSIE01000071.1"/>
</dbReference>
<dbReference type="OrthoDB" id="4510758at2"/>
<reference evidence="2 3" key="1">
    <citation type="submission" date="2016-12" db="EMBL/GenBank/DDBJ databases">
        <title>The draft genome sequence of Actinophytocola sp. 11-183.</title>
        <authorList>
            <person name="Wang W."/>
            <person name="Yuan L."/>
        </authorList>
    </citation>
    <scope>NUCLEOTIDE SEQUENCE [LARGE SCALE GENOMIC DNA]</scope>
    <source>
        <strain evidence="2 3">11-183</strain>
    </source>
</reference>
<dbReference type="Proteomes" id="UP000185596">
    <property type="component" value="Unassembled WGS sequence"/>
</dbReference>
<dbReference type="InterPro" id="IPR017853">
    <property type="entry name" value="GH"/>
</dbReference>
<comment type="caution">
    <text evidence="2">The sequence shown here is derived from an EMBL/GenBank/DDBJ whole genome shotgun (WGS) entry which is preliminary data.</text>
</comment>
<evidence type="ECO:0000256" key="1">
    <source>
        <dbReference type="SAM" id="SignalP"/>
    </source>
</evidence>
<dbReference type="SUPFAM" id="SSF51445">
    <property type="entry name" value="(Trans)glycosidases"/>
    <property type="match status" value="1"/>
</dbReference>
<dbReference type="EMBL" id="MSIE01000071">
    <property type="protein sequence ID" value="OLF10836.1"/>
    <property type="molecule type" value="Genomic_DNA"/>
</dbReference>
<feature type="chain" id="PRO_5013385136" description="Glycoside hydrolase family 5 domain-containing protein" evidence="1">
    <location>
        <begin position="33"/>
        <end position="401"/>
    </location>
</feature>
<keyword evidence="1" id="KW-0732">Signal</keyword>